<keyword evidence="2 3" id="KW-0560">Oxidoreductase</keyword>
<comment type="similarity">
    <text evidence="1">Belongs to the short-chain dehydrogenases/reductases (SDR) family.</text>
</comment>
<dbReference type="SUPFAM" id="SSF51735">
    <property type="entry name" value="NAD(P)-binding Rossmann-fold domains"/>
    <property type="match status" value="1"/>
</dbReference>
<dbReference type="GO" id="GO:0048038">
    <property type="term" value="F:quinone binding"/>
    <property type="evidence" value="ECO:0007669"/>
    <property type="project" value="TreeGrafter"/>
</dbReference>
<dbReference type="PANTHER" id="PTHR42760">
    <property type="entry name" value="SHORT-CHAIN DEHYDROGENASES/REDUCTASES FAMILY MEMBER"/>
    <property type="match status" value="1"/>
</dbReference>
<dbReference type="Pfam" id="PF13561">
    <property type="entry name" value="adh_short_C2"/>
    <property type="match status" value="1"/>
</dbReference>
<dbReference type="Proteomes" id="UP000587477">
    <property type="component" value="Chromosome"/>
</dbReference>
<gene>
    <name evidence="3" type="primary">fabG_5</name>
    <name evidence="3" type="ORF">BACVE_003468</name>
</gene>
<dbReference type="GO" id="GO:0004316">
    <property type="term" value="F:3-oxoacyl-[acyl-carrier-protein] reductase (NADPH) activity"/>
    <property type="evidence" value="ECO:0007669"/>
    <property type="project" value="UniProtKB-EC"/>
</dbReference>
<dbReference type="InterPro" id="IPR036291">
    <property type="entry name" value="NAD(P)-bd_dom_sf"/>
</dbReference>
<dbReference type="PRINTS" id="PR00080">
    <property type="entry name" value="SDRFAMILY"/>
</dbReference>
<evidence type="ECO:0000313" key="4">
    <source>
        <dbReference type="Proteomes" id="UP000587477"/>
    </source>
</evidence>
<dbReference type="PRINTS" id="PR00081">
    <property type="entry name" value="GDHRDH"/>
</dbReference>
<proteinExistence type="inferred from homology"/>
<dbReference type="PANTHER" id="PTHR42760:SF133">
    <property type="entry name" value="3-OXOACYL-[ACYL-CARRIER-PROTEIN] REDUCTASE"/>
    <property type="match status" value="1"/>
</dbReference>
<name>A0A411A7R9_BACVE</name>
<dbReference type="InterPro" id="IPR020904">
    <property type="entry name" value="Sc_DH/Rdtase_CS"/>
</dbReference>
<evidence type="ECO:0000256" key="2">
    <source>
        <dbReference type="ARBA" id="ARBA00023002"/>
    </source>
</evidence>
<dbReference type="FunFam" id="3.40.50.720:FF:000173">
    <property type="entry name" value="3-oxoacyl-[acyl-carrier protein] reductase"/>
    <property type="match status" value="1"/>
</dbReference>
<dbReference type="PROSITE" id="PS00061">
    <property type="entry name" value="ADH_SHORT"/>
    <property type="match status" value="1"/>
</dbReference>
<organism evidence="3 4">
    <name type="scientific">Bacillus velezensis</name>
    <dbReference type="NCBI Taxonomy" id="492670"/>
    <lineage>
        <taxon>Bacteria</taxon>
        <taxon>Bacillati</taxon>
        <taxon>Bacillota</taxon>
        <taxon>Bacilli</taxon>
        <taxon>Bacillales</taxon>
        <taxon>Bacillaceae</taxon>
        <taxon>Bacillus</taxon>
        <taxon>Bacillus amyloliquefaciens group</taxon>
    </lineage>
</organism>
<evidence type="ECO:0000313" key="3">
    <source>
        <dbReference type="EMBL" id="QOY28427.1"/>
    </source>
</evidence>
<sequence>MNNGKVAVVSGGSRGLGKAIVQTLLDEDYKVAAFSRSESDFINTLRESEKYRGRFYWEAADAADAAAMKQFVLQVYRKFSRIDGLVNNAGLNLDQLLPLTNDEDIDRILNLNIGSVIKLTRNVSRVMLKQNSGSIVNISSIIGSRGFKGTSVYSASKAALDGLTRSLARELGSKGIRVNSLAPGFVDTDMTKNMPEKQKSQIIRRTPMGRLGETDDMTGLVRFLLSPESSFMTGQTIAIDGGLTC</sequence>
<dbReference type="InterPro" id="IPR002347">
    <property type="entry name" value="SDR_fam"/>
</dbReference>
<dbReference type="AlphaFoldDB" id="A0A411A7R9"/>
<dbReference type="EMBL" id="CP063687">
    <property type="protein sequence ID" value="QOY28427.1"/>
    <property type="molecule type" value="Genomic_DNA"/>
</dbReference>
<dbReference type="KEGG" id="bmp:NG74_02308"/>
<reference evidence="4" key="1">
    <citation type="submission" date="2020-10" db="EMBL/GenBank/DDBJ databases">
        <title>Complete genome sequence of Bacillus velezensis NST6.</title>
        <authorList>
            <person name="Choi J."/>
        </authorList>
    </citation>
    <scope>NUCLEOTIDE SEQUENCE [LARGE SCALE GENOMIC DNA]</scope>
    <source>
        <strain evidence="4">NST6</strain>
    </source>
</reference>
<dbReference type="GO" id="GO:0006633">
    <property type="term" value="P:fatty acid biosynthetic process"/>
    <property type="evidence" value="ECO:0007669"/>
    <property type="project" value="TreeGrafter"/>
</dbReference>
<accession>A0A411A7R9</accession>
<dbReference type="Gene3D" id="3.40.50.720">
    <property type="entry name" value="NAD(P)-binding Rossmann-like Domain"/>
    <property type="match status" value="1"/>
</dbReference>
<protein>
    <submittedName>
        <fullName evidence="3">3-oxoacyl-[acyl-carrier-protein] reductase FabG</fullName>
        <ecNumber evidence="3">1.1.1.100</ecNumber>
    </submittedName>
</protein>
<evidence type="ECO:0000256" key="1">
    <source>
        <dbReference type="ARBA" id="ARBA00006484"/>
    </source>
</evidence>
<dbReference type="EC" id="1.1.1.100" evidence="3"/>
<dbReference type="RefSeq" id="WP_014418315.1">
    <property type="nucleotide sequence ID" value="NZ_BDDG01000002.1"/>
</dbReference>